<evidence type="ECO:0000256" key="5">
    <source>
        <dbReference type="ARBA" id="ARBA00011558"/>
    </source>
</evidence>
<evidence type="ECO:0000256" key="6">
    <source>
        <dbReference type="ARBA" id="ARBA00019425"/>
    </source>
</evidence>
<evidence type="ECO:0000313" key="18">
    <source>
        <dbReference type="Proteomes" id="UP001141619"/>
    </source>
</evidence>
<keyword evidence="8" id="KW-0816">Tricarboxylic acid cycle</keyword>
<sequence>MSLRTALGRVRGLGSAKDGTHHWWMQRVTAVALIPLTVWIVASLVALVGADYETVRTWMAMPLVAILFILFLATGLYHLRLGIQVVIEDYVHSEGVKIVSMMALTFACVLVAAASIFAVLKIAFQG</sequence>
<reference evidence="17" key="2">
    <citation type="journal article" date="2023" name="Syst. Appl. Microbiol.">
        <title>Govania unica gen. nov., sp. nov., a rare biosphere bacterium that represents a novel family in the class Alphaproteobacteria.</title>
        <authorList>
            <person name="Vandamme P."/>
            <person name="Peeters C."/>
            <person name="Hettiarachchi A."/>
            <person name="Cnockaert M."/>
            <person name="Carlier A."/>
        </authorList>
    </citation>
    <scope>NUCLEOTIDE SEQUENCE</scope>
    <source>
        <strain evidence="17">LMG 31809</strain>
    </source>
</reference>
<organism evidence="17 18">
    <name type="scientific">Govanella unica</name>
    <dbReference type="NCBI Taxonomy" id="2975056"/>
    <lineage>
        <taxon>Bacteria</taxon>
        <taxon>Pseudomonadati</taxon>
        <taxon>Pseudomonadota</taxon>
        <taxon>Alphaproteobacteria</taxon>
        <taxon>Emcibacterales</taxon>
        <taxon>Govanellaceae</taxon>
        <taxon>Govanella</taxon>
    </lineage>
</organism>
<dbReference type="InterPro" id="IPR000701">
    <property type="entry name" value="SuccDH_FuR_B_TM-su"/>
</dbReference>
<dbReference type="Pfam" id="PF01127">
    <property type="entry name" value="Sdh_cyt"/>
    <property type="match status" value="1"/>
</dbReference>
<evidence type="ECO:0000256" key="8">
    <source>
        <dbReference type="ARBA" id="ARBA00022532"/>
    </source>
</evidence>
<keyword evidence="14" id="KW-0408">Iron</keyword>
<comment type="subunit">
    <text evidence="5">Part of an enzyme complex containing four subunits: a flavoprotein, an iron-sulfur protein, plus two membrane-anchoring proteins, SdhC and SdhD.</text>
</comment>
<keyword evidence="13 16" id="KW-1133">Transmembrane helix</keyword>
<evidence type="ECO:0000256" key="14">
    <source>
        <dbReference type="ARBA" id="ARBA00023004"/>
    </source>
</evidence>
<dbReference type="Gene3D" id="1.20.1300.10">
    <property type="entry name" value="Fumarate reductase/succinate dehydrogenase, transmembrane subunit"/>
    <property type="match status" value="1"/>
</dbReference>
<feature type="transmembrane region" description="Helical" evidence="16">
    <location>
        <begin position="60"/>
        <end position="78"/>
    </location>
</feature>
<accession>A0A9X3Z641</accession>
<gene>
    <name evidence="17" type="primary">sdhD</name>
    <name evidence="17" type="ORF">NYP16_02030</name>
</gene>
<dbReference type="InterPro" id="IPR034804">
    <property type="entry name" value="SQR/QFR_C/D"/>
</dbReference>
<dbReference type="AlphaFoldDB" id="A0A9X3Z641"/>
<keyword evidence="10 16" id="KW-0812">Transmembrane</keyword>
<dbReference type="EMBL" id="JANWOI010000001">
    <property type="protein sequence ID" value="MDA5192736.1"/>
    <property type="molecule type" value="Genomic_DNA"/>
</dbReference>
<keyword evidence="7" id="KW-0813">Transport</keyword>
<dbReference type="CDD" id="cd03495">
    <property type="entry name" value="SQR_TypeC_SdhD_like"/>
    <property type="match status" value="1"/>
</dbReference>
<comment type="cofactor">
    <cofactor evidence="1">
        <name>heme</name>
        <dbReference type="ChEBI" id="CHEBI:30413"/>
    </cofactor>
</comment>
<feature type="transmembrane region" description="Helical" evidence="16">
    <location>
        <begin position="28"/>
        <end position="48"/>
    </location>
</feature>
<dbReference type="GO" id="GO:0016020">
    <property type="term" value="C:membrane"/>
    <property type="evidence" value="ECO:0007669"/>
    <property type="project" value="UniProtKB-SubCell"/>
</dbReference>
<comment type="pathway">
    <text evidence="4">Carbohydrate metabolism; tricarboxylic acid cycle.</text>
</comment>
<proteinExistence type="predicted"/>
<dbReference type="RefSeq" id="WP_274942439.1">
    <property type="nucleotide sequence ID" value="NZ_JANWOI010000001.1"/>
</dbReference>
<protein>
    <recommendedName>
        <fullName evidence="6">Succinate dehydrogenase hydrophobic membrane anchor subunit</fullName>
    </recommendedName>
</protein>
<evidence type="ECO:0000256" key="2">
    <source>
        <dbReference type="ARBA" id="ARBA00004050"/>
    </source>
</evidence>
<dbReference type="NCBIfam" id="TIGR02968">
    <property type="entry name" value="succ_dehyd_anc"/>
    <property type="match status" value="1"/>
</dbReference>
<dbReference type="SUPFAM" id="SSF81343">
    <property type="entry name" value="Fumarate reductase respiratory complex transmembrane subunits"/>
    <property type="match status" value="1"/>
</dbReference>
<evidence type="ECO:0000256" key="11">
    <source>
        <dbReference type="ARBA" id="ARBA00022723"/>
    </source>
</evidence>
<comment type="caution">
    <text evidence="17">The sequence shown here is derived from an EMBL/GenBank/DDBJ whole genome shotgun (WGS) entry which is preliminary data.</text>
</comment>
<dbReference type="GO" id="GO:0020037">
    <property type="term" value="F:heme binding"/>
    <property type="evidence" value="ECO:0007669"/>
    <property type="project" value="InterPro"/>
</dbReference>
<keyword evidence="11" id="KW-0479">Metal-binding</keyword>
<dbReference type="GO" id="GO:0006099">
    <property type="term" value="P:tricarboxylic acid cycle"/>
    <property type="evidence" value="ECO:0007669"/>
    <property type="project" value="UniProtKB-KW"/>
</dbReference>
<dbReference type="InterPro" id="IPR014312">
    <property type="entry name" value="Succ_DH_anchor"/>
</dbReference>
<keyword evidence="9" id="KW-0349">Heme</keyword>
<keyword evidence="18" id="KW-1185">Reference proteome</keyword>
<evidence type="ECO:0000256" key="16">
    <source>
        <dbReference type="SAM" id="Phobius"/>
    </source>
</evidence>
<evidence type="ECO:0000256" key="13">
    <source>
        <dbReference type="ARBA" id="ARBA00022989"/>
    </source>
</evidence>
<evidence type="ECO:0000256" key="10">
    <source>
        <dbReference type="ARBA" id="ARBA00022692"/>
    </source>
</evidence>
<evidence type="ECO:0000256" key="7">
    <source>
        <dbReference type="ARBA" id="ARBA00022448"/>
    </source>
</evidence>
<reference evidence="17" key="1">
    <citation type="submission" date="2022-08" db="EMBL/GenBank/DDBJ databases">
        <authorList>
            <person name="Vandamme P."/>
            <person name="Hettiarachchi A."/>
            <person name="Peeters C."/>
            <person name="Cnockaert M."/>
            <person name="Carlier A."/>
        </authorList>
    </citation>
    <scope>NUCLEOTIDE SEQUENCE</scope>
    <source>
        <strain evidence="17">LMG 31809</strain>
    </source>
</reference>
<evidence type="ECO:0000256" key="9">
    <source>
        <dbReference type="ARBA" id="ARBA00022617"/>
    </source>
</evidence>
<evidence type="ECO:0000256" key="1">
    <source>
        <dbReference type="ARBA" id="ARBA00001971"/>
    </source>
</evidence>
<evidence type="ECO:0000256" key="3">
    <source>
        <dbReference type="ARBA" id="ARBA00004141"/>
    </source>
</evidence>
<dbReference type="GO" id="GO:0046872">
    <property type="term" value="F:metal ion binding"/>
    <property type="evidence" value="ECO:0007669"/>
    <property type="project" value="UniProtKB-KW"/>
</dbReference>
<evidence type="ECO:0000313" key="17">
    <source>
        <dbReference type="EMBL" id="MDA5192736.1"/>
    </source>
</evidence>
<keyword evidence="15 16" id="KW-0472">Membrane</keyword>
<evidence type="ECO:0000256" key="12">
    <source>
        <dbReference type="ARBA" id="ARBA00022982"/>
    </source>
</evidence>
<comment type="function">
    <text evidence="2">Membrane-anchoring subunit of succinate dehydrogenase (SDH).</text>
</comment>
<evidence type="ECO:0000256" key="4">
    <source>
        <dbReference type="ARBA" id="ARBA00005163"/>
    </source>
</evidence>
<comment type="subcellular location">
    <subcellularLocation>
        <location evidence="3">Membrane</location>
        <topology evidence="3">Multi-pass membrane protein</topology>
    </subcellularLocation>
</comment>
<name>A0A9X3Z641_9PROT</name>
<keyword evidence="12" id="KW-0249">Electron transport</keyword>
<dbReference type="Proteomes" id="UP001141619">
    <property type="component" value="Unassembled WGS sequence"/>
</dbReference>
<feature type="transmembrane region" description="Helical" evidence="16">
    <location>
        <begin position="98"/>
        <end position="120"/>
    </location>
</feature>
<evidence type="ECO:0000256" key="15">
    <source>
        <dbReference type="ARBA" id="ARBA00023136"/>
    </source>
</evidence>